<comment type="caution">
    <text evidence="1">The sequence shown here is derived from an EMBL/GenBank/DDBJ whole genome shotgun (WGS) entry which is preliminary data.</text>
</comment>
<reference evidence="1" key="2">
    <citation type="journal article" date="2022" name="New Phytol.">
        <title>Evolutionary transition to the ectomycorrhizal habit in the genomes of a hyperdiverse lineage of mushroom-forming fungi.</title>
        <authorList>
            <person name="Looney B."/>
            <person name="Miyauchi S."/>
            <person name="Morin E."/>
            <person name="Drula E."/>
            <person name="Courty P.E."/>
            <person name="Kohler A."/>
            <person name="Kuo A."/>
            <person name="LaButti K."/>
            <person name="Pangilinan J."/>
            <person name="Lipzen A."/>
            <person name="Riley R."/>
            <person name="Andreopoulos W."/>
            <person name="He G."/>
            <person name="Johnson J."/>
            <person name="Nolan M."/>
            <person name="Tritt A."/>
            <person name="Barry K.W."/>
            <person name="Grigoriev I.V."/>
            <person name="Nagy L.G."/>
            <person name="Hibbett D."/>
            <person name="Henrissat B."/>
            <person name="Matheny P.B."/>
            <person name="Labbe J."/>
            <person name="Martin F.M."/>
        </authorList>
    </citation>
    <scope>NUCLEOTIDE SEQUENCE</scope>
    <source>
        <strain evidence="1">EC-137</strain>
    </source>
</reference>
<evidence type="ECO:0000313" key="2">
    <source>
        <dbReference type="Proteomes" id="UP000814128"/>
    </source>
</evidence>
<organism evidence="1 2">
    <name type="scientific">Vararia minispora EC-137</name>
    <dbReference type="NCBI Taxonomy" id="1314806"/>
    <lineage>
        <taxon>Eukaryota</taxon>
        <taxon>Fungi</taxon>
        <taxon>Dikarya</taxon>
        <taxon>Basidiomycota</taxon>
        <taxon>Agaricomycotina</taxon>
        <taxon>Agaricomycetes</taxon>
        <taxon>Russulales</taxon>
        <taxon>Lachnocladiaceae</taxon>
        <taxon>Vararia</taxon>
    </lineage>
</organism>
<protein>
    <submittedName>
        <fullName evidence="1">Uncharacterized protein</fullName>
    </submittedName>
</protein>
<dbReference type="EMBL" id="MU273473">
    <property type="protein sequence ID" value="KAI0036274.1"/>
    <property type="molecule type" value="Genomic_DNA"/>
</dbReference>
<proteinExistence type="predicted"/>
<keyword evidence="2" id="KW-1185">Reference proteome</keyword>
<name>A0ACB8QWR4_9AGAM</name>
<gene>
    <name evidence="1" type="ORF">K488DRAFT_67751</name>
</gene>
<sequence length="165" mass="17082">MAPSDDENPSSSTTSLLSSKTTSSNFATTAGKRAKSLFATMTRRRKGESSSSPPPGTTSGTPESTSSTSEPSLSTLTSTSKDALKPSTQQHPAPRDWDAAFGQLASEYGFASAPGMASRPVLPSKKFKERTAPDSSAQVTSTSRVAASEGKQAQAPDEASEESSK</sequence>
<dbReference type="Proteomes" id="UP000814128">
    <property type="component" value="Unassembled WGS sequence"/>
</dbReference>
<reference evidence="1" key="1">
    <citation type="submission" date="2021-02" db="EMBL/GenBank/DDBJ databases">
        <authorList>
            <consortium name="DOE Joint Genome Institute"/>
            <person name="Ahrendt S."/>
            <person name="Looney B.P."/>
            <person name="Miyauchi S."/>
            <person name="Morin E."/>
            <person name="Drula E."/>
            <person name="Courty P.E."/>
            <person name="Chicoki N."/>
            <person name="Fauchery L."/>
            <person name="Kohler A."/>
            <person name="Kuo A."/>
            <person name="Labutti K."/>
            <person name="Pangilinan J."/>
            <person name="Lipzen A."/>
            <person name="Riley R."/>
            <person name="Andreopoulos W."/>
            <person name="He G."/>
            <person name="Johnson J."/>
            <person name="Barry K.W."/>
            <person name="Grigoriev I.V."/>
            <person name="Nagy L."/>
            <person name="Hibbett D."/>
            <person name="Henrissat B."/>
            <person name="Matheny P.B."/>
            <person name="Labbe J."/>
            <person name="Martin F."/>
        </authorList>
    </citation>
    <scope>NUCLEOTIDE SEQUENCE</scope>
    <source>
        <strain evidence="1">EC-137</strain>
    </source>
</reference>
<accession>A0ACB8QWR4</accession>
<evidence type="ECO:0000313" key="1">
    <source>
        <dbReference type="EMBL" id="KAI0036274.1"/>
    </source>
</evidence>